<dbReference type="GO" id="GO:0016787">
    <property type="term" value="F:hydrolase activity"/>
    <property type="evidence" value="ECO:0007669"/>
    <property type="project" value="UniProtKB-KW"/>
</dbReference>
<dbReference type="NCBIfam" id="TIGR01891">
    <property type="entry name" value="amidohydrolases"/>
    <property type="match status" value="1"/>
</dbReference>
<reference evidence="5 6" key="1">
    <citation type="journal article" date="2012" name="Genome Biol.">
        <title>Genome and low-iron response of an oceanic diatom adapted to chronic iron limitation.</title>
        <authorList>
            <person name="Lommer M."/>
            <person name="Specht M."/>
            <person name="Roy A.S."/>
            <person name="Kraemer L."/>
            <person name="Andreson R."/>
            <person name="Gutowska M.A."/>
            <person name="Wolf J."/>
            <person name="Bergner S.V."/>
            <person name="Schilhabel M.B."/>
            <person name="Klostermeier U.C."/>
            <person name="Beiko R.G."/>
            <person name="Rosenstiel P."/>
            <person name="Hippler M."/>
            <person name="Laroche J."/>
        </authorList>
    </citation>
    <scope>NUCLEOTIDE SEQUENCE [LARGE SCALE GENOMIC DNA]</scope>
    <source>
        <strain evidence="5 6">CCMP1005</strain>
    </source>
</reference>
<dbReference type="PANTHER" id="PTHR11014:SF63">
    <property type="entry name" value="METALLOPEPTIDASE, PUTATIVE (AFU_ORTHOLOGUE AFUA_6G09600)-RELATED"/>
    <property type="match status" value="1"/>
</dbReference>
<dbReference type="eggNOG" id="ENOG502QQEM">
    <property type="taxonomic scope" value="Eukaryota"/>
</dbReference>
<dbReference type="FunFam" id="3.30.70.360:FF:000001">
    <property type="entry name" value="N-acetyldiaminopimelate deacetylase"/>
    <property type="match status" value="1"/>
</dbReference>
<dbReference type="Pfam" id="PF01546">
    <property type="entry name" value="Peptidase_M20"/>
    <property type="match status" value="1"/>
</dbReference>
<evidence type="ECO:0000256" key="1">
    <source>
        <dbReference type="ARBA" id="ARBA00006153"/>
    </source>
</evidence>
<dbReference type="SUPFAM" id="SSF53187">
    <property type="entry name" value="Zn-dependent exopeptidases"/>
    <property type="match status" value="1"/>
</dbReference>
<gene>
    <name evidence="5" type="ORF">THAOC_14529</name>
</gene>
<sequence length="515" mass="55254">MMKITLFIAMTLAVTSPASALPFGTKSPDGGTEKQEMASVRGAAKEVSRSQTPEASAVVESFFESSDSGSLQETLHALSNADGMHDFLQSTRRSLHRHPEVMYELPFTSNTIAGILDELDIAYTRGWSKNTHPEVLSGLCFPVTMSVQLTLFTAVLPLGVRRAGRIHASHVLIYQEDMDALPILEAVKGIDGFKSMKDGQMHACGHDGHTTMLLGAAALLKKIESQIVGTVRLVFQPAEEGGAGMKRMVEEGVHLMEPKAQLGFGMHVWPTLPTGIVASRPGALMAAAEMFQITLTGKGGHAAMPHQTVDPIVAAASLISSLQTIVSRTLSPLESGVISVTAISAGDAFNVIPGDAVLKGTIRALSTETLLSLRDKVQAMVESTALLHGCNSTITYSPDYYPPTFNDAELFEWTKDIGALISRDGKLRDVEPTMGGEDFSFLAEVIPTTFFFIGQGTGGDETHHIPRTDFGLHHPSFALDEDVLPIGVELHANLALRSLKRLAEEGSDIITKAEL</sequence>
<dbReference type="InterPro" id="IPR002933">
    <property type="entry name" value="Peptidase_M20"/>
</dbReference>
<accession>K0SIF6</accession>
<evidence type="ECO:0000256" key="3">
    <source>
        <dbReference type="SAM" id="SignalP"/>
    </source>
</evidence>
<evidence type="ECO:0000256" key="2">
    <source>
        <dbReference type="ARBA" id="ARBA00022801"/>
    </source>
</evidence>
<dbReference type="SUPFAM" id="SSF55031">
    <property type="entry name" value="Bacterial exopeptidase dimerisation domain"/>
    <property type="match status" value="1"/>
</dbReference>
<evidence type="ECO:0000313" key="5">
    <source>
        <dbReference type="EMBL" id="EJK64709.1"/>
    </source>
</evidence>
<dbReference type="InterPro" id="IPR036264">
    <property type="entry name" value="Bact_exopeptidase_dim_dom"/>
</dbReference>
<dbReference type="Pfam" id="PF07687">
    <property type="entry name" value="M20_dimer"/>
    <property type="match status" value="1"/>
</dbReference>
<protein>
    <recommendedName>
        <fullName evidence="4">Peptidase M20 dimerisation domain-containing protein</fullName>
    </recommendedName>
</protein>
<dbReference type="InterPro" id="IPR017439">
    <property type="entry name" value="Amidohydrolase"/>
</dbReference>
<dbReference type="Gene3D" id="3.40.630.10">
    <property type="entry name" value="Zn peptidases"/>
    <property type="match status" value="1"/>
</dbReference>
<keyword evidence="6" id="KW-1185">Reference proteome</keyword>
<keyword evidence="2" id="KW-0378">Hydrolase</keyword>
<organism evidence="5 6">
    <name type="scientific">Thalassiosira oceanica</name>
    <name type="common">Marine diatom</name>
    <dbReference type="NCBI Taxonomy" id="159749"/>
    <lineage>
        <taxon>Eukaryota</taxon>
        <taxon>Sar</taxon>
        <taxon>Stramenopiles</taxon>
        <taxon>Ochrophyta</taxon>
        <taxon>Bacillariophyta</taxon>
        <taxon>Coscinodiscophyceae</taxon>
        <taxon>Thalassiosirophycidae</taxon>
        <taxon>Thalassiosirales</taxon>
        <taxon>Thalassiosiraceae</taxon>
        <taxon>Thalassiosira</taxon>
    </lineage>
</organism>
<dbReference type="Proteomes" id="UP000266841">
    <property type="component" value="Unassembled WGS sequence"/>
</dbReference>
<feature type="chain" id="PRO_5003837145" description="Peptidase M20 dimerisation domain-containing protein" evidence="3">
    <location>
        <begin position="21"/>
        <end position="515"/>
    </location>
</feature>
<keyword evidence="3" id="KW-0732">Signal</keyword>
<dbReference type="AlphaFoldDB" id="K0SIF6"/>
<dbReference type="EMBL" id="AGNL01016965">
    <property type="protein sequence ID" value="EJK64709.1"/>
    <property type="molecule type" value="Genomic_DNA"/>
</dbReference>
<comment type="similarity">
    <text evidence="1">Belongs to the peptidase M20 family.</text>
</comment>
<feature type="domain" description="Peptidase M20 dimerisation" evidence="4">
    <location>
        <begin position="291"/>
        <end position="385"/>
    </location>
</feature>
<dbReference type="OMA" id="PECQTMG"/>
<dbReference type="Gene3D" id="3.30.70.360">
    <property type="match status" value="1"/>
</dbReference>
<proteinExistence type="inferred from homology"/>
<evidence type="ECO:0000313" key="6">
    <source>
        <dbReference type="Proteomes" id="UP000266841"/>
    </source>
</evidence>
<evidence type="ECO:0000259" key="4">
    <source>
        <dbReference type="Pfam" id="PF07687"/>
    </source>
</evidence>
<dbReference type="InterPro" id="IPR011650">
    <property type="entry name" value="Peptidase_M20_dimer"/>
</dbReference>
<comment type="caution">
    <text evidence="5">The sequence shown here is derived from an EMBL/GenBank/DDBJ whole genome shotgun (WGS) entry which is preliminary data.</text>
</comment>
<dbReference type="PANTHER" id="PTHR11014">
    <property type="entry name" value="PEPTIDASE M20 FAMILY MEMBER"/>
    <property type="match status" value="1"/>
</dbReference>
<feature type="signal peptide" evidence="3">
    <location>
        <begin position="1"/>
        <end position="20"/>
    </location>
</feature>
<name>K0SIF6_THAOC</name>
<dbReference type="OrthoDB" id="6119954at2759"/>